<dbReference type="SUPFAM" id="SSF53474">
    <property type="entry name" value="alpha/beta-Hydrolases"/>
    <property type="match status" value="1"/>
</dbReference>
<dbReference type="EMBL" id="VSSQ01001811">
    <property type="protein sequence ID" value="MPM11292.1"/>
    <property type="molecule type" value="Genomic_DNA"/>
</dbReference>
<dbReference type="PANTHER" id="PTHR43798:SF33">
    <property type="entry name" value="HYDROLASE, PUTATIVE (AFU_ORTHOLOGUE AFUA_2G14860)-RELATED"/>
    <property type="match status" value="1"/>
</dbReference>
<keyword evidence="2" id="KW-0378">Hydrolase</keyword>
<sequence length="274" mass="30600">MGTTKIFKSTSKRDEIRARYGEFLAGMPFIKRYVSTEFGDTFVLEAGDPSAEPVVLLHGSCTNSAFWFNEIMALMPKYHVFAVDIIGEAGNSAEYRPDLKSEEFSQWLNETLEKLGAKNVILCGNSLGSWLALNYAVRYPNNVKELLLFAPAGLSKLNDVYLEKAEEATEKDESLAMADGAGMPQVIVDFINLILSGFNPISEELPQYSREEVERLKMPLLMAAGVEDDMLDAPGAAEYLRKYAPQAEIHLLEHTGHMIQNAYAFILPFLEKQN</sequence>
<evidence type="ECO:0000259" key="1">
    <source>
        <dbReference type="Pfam" id="PF00561"/>
    </source>
</evidence>
<dbReference type="AlphaFoldDB" id="A0A644X550"/>
<evidence type="ECO:0000313" key="2">
    <source>
        <dbReference type="EMBL" id="MPM11292.1"/>
    </source>
</evidence>
<name>A0A644X550_9ZZZZ</name>
<organism evidence="2">
    <name type="scientific">bioreactor metagenome</name>
    <dbReference type="NCBI Taxonomy" id="1076179"/>
    <lineage>
        <taxon>unclassified sequences</taxon>
        <taxon>metagenomes</taxon>
        <taxon>ecological metagenomes</taxon>
    </lineage>
</organism>
<gene>
    <name evidence="2" type="primary">nap_3</name>
    <name evidence="2" type="ORF">SDC9_57634</name>
</gene>
<dbReference type="InterPro" id="IPR000073">
    <property type="entry name" value="AB_hydrolase_1"/>
</dbReference>
<dbReference type="PRINTS" id="PR00111">
    <property type="entry name" value="ABHYDROLASE"/>
</dbReference>
<dbReference type="GO" id="GO:0016020">
    <property type="term" value="C:membrane"/>
    <property type="evidence" value="ECO:0007669"/>
    <property type="project" value="TreeGrafter"/>
</dbReference>
<reference evidence="2" key="1">
    <citation type="submission" date="2019-08" db="EMBL/GenBank/DDBJ databases">
        <authorList>
            <person name="Kucharzyk K."/>
            <person name="Murdoch R.W."/>
            <person name="Higgins S."/>
            <person name="Loffler F."/>
        </authorList>
    </citation>
    <scope>NUCLEOTIDE SEQUENCE</scope>
</reference>
<dbReference type="Gene3D" id="3.40.50.1820">
    <property type="entry name" value="alpha/beta hydrolase"/>
    <property type="match status" value="1"/>
</dbReference>
<comment type="caution">
    <text evidence="2">The sequence shown here is derived from an EMBL/GenBank/DDBJ whole genome shotgun (WGS) entry which is preliminary data.</text>
</comment>
<dbReference type="InterPro" id="IPR050266">
    <property type="entry name" value="AB_hydrolase_sf"/>
</dbReference>
<proteinExistence type="predicted"/>
<dbReference type="GO" id="GO:0106435">
    <property type="term" value="F:carboxylesterase activity"/>
    <property type="evidence" value="ECO:0007669"/>
    <property type="project" value="UniProtKB-EC"/>
</dbReference>
<dbReference type="EC" id="3.1.1.1" evidence="2"/>
<dbReference type="InterPro" id="IPR029058">
    <property type="entry name" value="AB_hydrolase_fold"/>
</dbReference>
<protein>
    <submittedName>
        <fullName evidence="2">Putative carboxylesterase nap</fullName>
        <ecNumber evidence="2">3.1.1.1</ecNumber>
    </submittedName>
</protein>
<dbReference type="PANTHER" id="PTHR43798">
    <property type="entry name" value="MONOACYLGLYCEROL LIPASE"/>
    <property type="match status" value="1"/>
</dbReference>
<accession>A0A644X550</accession>
<dbReference type="Pfam" id="PF00561">
    <property type="entry name" value="Abhydrolase_1"/>
    <property type="match status" value="1"/>
</dbReference>
<feature type="domain" description="AB hydrolase-1" evidence="1">
    <location>
        <begin position="53"/>
        <end position="162"/>
    </location>
</feature>